<keyword evidence="5" id="KW-1185">Reference proteome</keyword>
<reference evidence="4 5" key="1">
    <citation type="journal article" date="2019" name="Int. J. Syst. Evol. Microbiol.">
        <title>The Global Catalogue of Microorganisms (GCM) 10K type strain sequencing project: providing services to taxonomists for standard genome sequencing and annotation.</title>
        <authorList>
            <consortium name="The Broad Institute Genomics Platform"/>
            <consortium name="The Broad Institute Genome Sequencing Center for Infectious Disease"/>
            <person name="Wu L."/>
            <person name="Ma J."/>
        </authorList>
    </citation>
    <scope>NUCLEOTIDE SEQUENCE [LARGE SCALE GENOMIC DNA]</scope>
    <source>
        <strain evidence="4 5">JCM 11136</strain>
    </source>
</reference>
<protein>
    <recommendedName>
        <fullName evidence="6">TetR family transcriptional regulator</fullName>
    </recommendedName>
</protein>
<dbReference type="InterPro" id="IPR036271">
    <property type="entry name" value="Tet_transcr_reg_TetR-rel_C_sf"/>
</dbReference>
<keyword evidence="1" id="KW-0805">Transcription regulation</keyword>
<evidence type="ECO:0000256" key="1">
    <source>
        <dbReference type="ARBA" id="ARBA00023015"/>
    </source>
</evidence>
<accession>A0ABN1RA62</accession>
<gene>
    <name evidence="4" type="ORF">GCM10009560_77100</name>
</gene>
<dbReference type="Gene3D" id="1.10.357.10">
    <property type="entry name" value="Tetracycline Repressor, domain 2"/>
    <property type="match status" value="1"/>
</dbReference>
<evidence type="ECO:0008006" key="6">
    <source>
        <dbReference type="Google" id="ProtNLM"/>
    </source>
</evidence>
<dbReference type="Proteomes" id="UP001501578">
    <property type="component" value="Unassembled WGS sequence"/>
</dbReference>
<keyword evidence="2" id="KW-0238">DNA-binding</keyword>
<dbReference type="RefSeq" id="WP_343955279.1">
    <property type="nucleotide sequence ID" value="NZ_BAAAHQ010000062.1"/>
</dbReference>
<dbReference type="PANTHER" id="PTHR30055:SF151">
    <property type="entry name" value="TRANSCRIPTIONAL REGULATORY PROTEIN"/>
    <property type="match status" value="1"/>
</dbReference>
<dbReference type="InterPro" id="IPR009057">
    <property type="entry name" value="Homeodomain-like_sf"/>
</dbReference>
<organism evidence="4 5">
    <name type="scientific">Nonomuraea longicatena</name>
    <dbReference type="NCBI Taxonomy" id="83682"/>
    <lineage>
        <taxon>Bacteria</taxon>
        <taxon>Bacillati</taxon>
        <taxon>Actinomycetota</taxon>
        <taxon>Actinomycetes</taxon>
        <taxon>Streptosporangiales</taxon>
        <taxon>Streptosporangiaceae</taxon>
        <taxon>Nonomuraea</taxon>
    </lineage>
</organism>
<comment type="caution">
    <text evidence="4">The sequence shown here is derived from an EMBL/GenBank/DDBJ whole genome shotgun (WGS) entry which is preliminary data.</text>
</comment>
<sequence length="184" mass="20965">MEEQRRTPRLGRPPVLSRELLIATALEQGVSALSVRGLAQRLGVAHSALYRWVRNRDELLDLVSDALLERVIHAMEDHPDEWRTWLDQLAWAIRRSFLPFLDHEGVAQFPRTTATYADLRRTAERVLQAGGMRPAAAADTYQVFLLTVWGWLAAEKACSDQDDHERLFAMMVEVLIRGLPAHDT</sequence>
<evidence type="ECO:0000256" key="3">
    <source>
        <dbReference type="ARBA" id="ARBA00023163"/>
    </source>
</evidence>
<keyword evidence="3" id="KW-0804">Transcription</keyword>
<dbReference type="PANTHER" id="PTHR30055">
    <property type="entry name" value="HTH-TYPE TRANSCRIPTIONAL REGULATOR RUTR"/>
    <property type="match status" value="1"/>
</dbReference>
<dbReference type="EMBL" id="BAAAHQ010000062">
    <property type="protein sequence ID" value="GAA0953862.1"/>
    <property type="molecule type" value="Genomic_DNA"/>
</dbReference>
<proteinExistence type="predicted"/>
<dbReference type="SUPFAM" id="SSF48498">
    <property type="entry name" value="Tetracyclin repressor-like, C-terminal domain"/>
    <property type="match status" value="1"/>
</dbReference>
<dbReference type="InterPro" id="IPR050109">
    <property type="entry name" value="HTH-type_TetR-like_transc_reg"/>
</dbReference>
<evidence type="ECO:0000256" key="2">
    <source>
        <dbReference type="ARBA" id="ARBA00023125"/>
    </source>
</evidence>
<name>A0ABN1RA62_9ACTN</name>
<evidence type="ECO:0000313" key="5">
    <source>
        <dbReference type="Proteomes" id="UP001501578"/>
    </source>
</evidence>
<dbReference type="SUPFAM" id="SSF46689">
    <property type="entry name" value="Homeodomain-like"/>
    <property type="match status" value="1"/>
</dbReference>
<evidence type="ECO:0000313" key="4">
    <source>
        <dbReference type="EMBL" id="GAA0953862.1"/>
    </source>
</evidence>